<dbReference type="EMBL" id="JBHSXX010000001">
    <property type="protein sequence ID" value="MFC6867080.1"/>
    <property type="molecule type" value="Genomic_DNA"/>
</dbReference>
<comment type="caution">
    <text evidence="3">The sequence shown here is derived from an EMBL/GenBank/DDBJ whole genome shotgun (WGS) entry which is preliminary data.</text>
</comment>
<organism evidence="3 4">
    <name type="scientific">Haloechinothrix salitolerans</name>
    <dbReference type="NCBI Taxonomy" id="926830"/>
    <lineage>
        <taxon>Bacteria</taxon>
        <taxon>Bacillati</taxon>
        <taxon>Actinomycetota</taxon>
        <taxon>Actinomycetes</taxon>
        <taxon>Pseudonocardiales</taxon>
        <taxon>Pseudonocardiaceae</taxon>
        <taxon>Haloechinothrix</taxon>
    </lineage>
</organism>
<evidence type="ECO:0000313" key="3">
    <source>
        <dbReference type="EMBL" id="MFC6867080.1"/>
    </source>
</evidence>
<dbReference type="PANTHER" id="PTHR33371:SF4">
    <property type="entry name" value="INTERMEMBRANE PHOSPHOLIPID TRANSPORT SYSTEM BINDING PROTEIN MLAD"/>
    <property type="match status" value="1"/>
</dbReference>
<keyword evidence="1" id="KW-0812">Transmembrane</keyword>
<reference evidence="4" key="1">
    <citation type="journal article" date="2019" name="Int. J. Syst. Evol. Microbiol.">
        <title>The Global Catalogue of Microorganisms (GCM) 10K type strain sequencing project: providing services to taxonomists for standard genome sequencing and annotation.</title>
        <authorList>
            <consortium name="The Broad Institute Genomics Platform"/>
            <consortium name="The Broad Institute Genome Sequencing Center for Infectious Disease"/>
            <person name="Wu L."/>
            <person name="Ma J."/>
        </authorList>
    </citation>
    <scope>NUCLEOTIDE SEQUENCE [LARGE SCALE GENOMIC DNA]</scope>
    <source>
        <strain evidence="4">KCTC 32255</strain>
    </source>
</reference>
<name>A0ABW2BXL0_9PSEU</name>
<keyword evidence="1" id="KW-1133">Transmembrane helix</keyword>
<evidence type="ECO:0000313" key="4">
    <source>
        <dbReference type="Proteomes" id="UP001596337"/>
    </source>
</evidence>
<keyword evidence="4" id="KW-1185">Reference proteome</keyword>
<evidence type="ECO:0000256" key="1">
    <source>
        <dbReference type="SAM" id="Phobius"/>
    </source>
</evidence>
<protein>
    <submittedName>
        <fullName evidence="3">MlaD family protein</fullName>
    </submittedName>
</protein>
<gene>
    <name evidence="3" type="ORF">ACFQGD_07965</name>
</gene>
<dbReference type="RefSeq" id="WP_345394495.1">
    <property type="nucleotide sequence ID" value="NZ_BAABLA010000022.1"/>
</dbReference>
<dbReference type="InterPro" id="IPR052336">
    <property type="entry name" value="MlaD_Phospholipid_Transporter"/>
</dbReference>
<dbReference type="Proteomes" id="UP001596337">
    <property type="component" value="Unassembled WGS sequence"/>
</dbReference>
<keyword evidence="1" id="KW-0472">Membrane</keyword>
<evidence type="ECO:0000259" key="2">
    <source>
        <dbReference type="Pfam" id="PF02470"/>
    </source>
</evidence>
<dbReference type="Pfam" id="PF02470">
    <property type="entry name" value="MlaD"/>
    <property type="match status" value="1"/>
</dbReference>
<proteinExistence type="predicted"/>
<dbReference type="InterPro" id="IPR003399">
    <property type="entry name" value="Mce/MlaD"/>
</dbReference>
<feature type="domain" description="Mce/MlaD" evidence="2">
    <location>
        <begin position="49"/>
        <end position="129"/>
    </location>
</feature>
<sequence>MMKLSLPRLPGRLRGLSLFQIGVLFIVVAIIAGAVLFNKNAIITTLRPGETIEVHFAANKGLRAYQSQAKVAWVPVGVVEEVERQDDGTVRVSLKVNNGTRDKLGSEPAAVIRPTTLLGGNYFVDLVPGGDREAGGFSGTIPVERTKLPVELDEVARTLQPDVLDSAKGAIGKFDRTLDEAGSSAIKDFAEQAPSALEPTGEVLEAMRGTNPRTDLTKVVSGLENTARVLTKQQGQLDSIMSGFRDTTGVLSDSSSEISSAIEAMPSTLESTRTGLSQLDTTLAKLRATAWPARPIAQELATALEHLDPALAKSRPVVRDLTALMVDVRPLVEQLNPLAVGTTSVLGDVDGAPLARVNGPVKDFVLSPFKGSGEYKTAQSDNPLYQDLGYMFALLDRAGMNVDRNGHSVGVAPGANGTTVVPPDVRKMLGGIFSQYLPTEGAGR</sequence>
<dbReference type="PANTHER" id="PTHR33371">
    <property type="entry name" value="INTERMEMBRANE PHOSPHOLIPID TRANSPORT SYSTEM BINDING PROTEIN MLAD-RELATED"/>
    <property type="match status" value="1"/>
</dbReference>
<feature type="transmembrane region" description="Helical" evidence="1">
    <location>
        <begin position="16"/>
        <end position="37"/>
    </location>
</feature>
<accession>A0ABW2BXL0</accession>